<evidence type="ECO:0000313" key="10">
    <source>
        <dbReference type="EMBL" id="MCX8995529.1"/>
    </source>
</evidence>
<dbReference type="SUPFAM" id="SSF53383">
    <property type="entry name" value="PLP-dependent transferases"/>
    <property type="match status" value="1"/>
</dbReference>
<dbReference type="CDD" id="cd00609">
    <property type="entry name" value="AAT_like"/>
    <property type="match status" value="1"/>
</dbReference>
<reference evidence="10" key="1">
    <citation type="submission" date="2022-07" db="EMBL/GenBank/DDBJ databases">
        <title>Ectorhizobium quercum gen.nov., sp. nov.</title>
        <authorList>
            <person name="Ma T."/>
            <person name="Li Y."/>
        </authorList>
    </citation>
    <scope>NUCLEOTIDE SEQUENCE</scope>
    <source>
        <strain evidence="10">BDR2-2</strain>
    </source>
</reference>
<name>A0AAE3STZ5_9HYPH</name>
<feature type="domain" description="Aminotransferase class I/classII large" evidence="9">
    <location>
        <begin position="42"/>
        <end position="402"/>
    </location>
</feature>
<dbReference type="FunFam" id="3.40.640.10:FF:000033">
    <property type="entry name" value="Aspartate aminotransferase"/>
    <property type="match status" value="1"/>
</dbReference>
<dbReference type="RefSeq" id="WP_306409310.1">
    <property type="nucleotide sequence ID" value="NZ_JANFPI010000001.1"/>
</dbReference>
<dbReference type="InterPro" id="IPR004839">
    <property type="entry name" value="Aminotransferase_I/II_large"/>
</dbReference>
<dbReference type="GO" id="GO:0030170">
    <property type="term" value="F:pyridoxal phosphate binding"/>
    <property type="evidence" value="ECO:0007669"/>
    <property type="project" value="InterPro"/>
</dbReference>
<keyword evidence="4 8" id="KW-0032">Aminotransferase</keyword>
<evidence type="ECO:0000259" key="9">
    <source>
        <dbReference type="Pfam" id="PF00155"/>
    </source>
</evidence>
<dbReference type="AlphaFoldDB" id="A0AAE3STZ5"/>
<comment type="caution">
    <text evidence="10">The sequence shown here is derived from an EMBL/GenBank/DDBJ whole genome shotgun (WGS) entry which is preliminary data.</text>
</comment>
<dbReference type="InterPro" id="IPR015421">
    <property type="entry name" value="PyrdxlP-dep_Trfase_major"/>
</dbReference>
<evidence type="ECO:0000256" key="5">
    <source>
        <dbReference type="ARBA" id="ARBA00022679"/>
    </source>
</evidence>
<evidence type="ECO:0000256" key="4">
    <source>
        <dbReference type="ARBA" id="ARBA00022576"/>
    </source>
</evidence>
<comment type="cofactor">
    <cofactor evidence="1 8">
        <name>pyridoxal 5'-phosphate</name>
        <dbReference type="ChEBI" id="CHEBI:597326"/>
    </cofactor>
</comment>
<dbReference type="InterPro" id="IPR015424">
    <property type="entry name" value="PyrdxlP-dep_Trfase"/>
</dbReference>
<dbReference type="Pfam" id="PF00155">
    <property type="entry name" value="Aminotran_1_2"/>
    <property type="match status" value="1"/>
</dbReference>
<gene>
    <name evidence="10" type="ORF">NOF55_00220</name>
</gene>
<dbReference type="InterPro" id="IPR015422">
    <property type="entry name" value="PyrdxlP-dep_Trfase_small"/>
</dbReference>
<dbReference type="Gene3D" id="3.40.640.10">
    <property type="entry name" value="Type I PLP-dependent aspartate aminotransferase-like (Major domain)"/>
    <property type="match status" value="1"/>
</dbReference>
<evidence type="ECO:0000256" key="2">
    <source>
        <dbReference type="ARBA" id="ARBA00007441"/>
    </source>
</evidence>
<dbReference type="Proteomes" id="UP001208771">
    <property type="component" value="Unassembled WGS sequence"/>
</dbReference>
<dbReference type="InterPro" id="IPR004838">
    <property type="entry name" value="NHTrfase_class1_PyrdxlP-BS"/>
</dbReference>
<organism evidence="10 11">
    <name type="scientific">Ectorhizobium quercum</name>
    <dbReference type="NCBI Taxonomy" id="2965071"/>
    <lineage>
        <taxon>Bacteria</taxon>
        <taxon>Pseudomonadati</taxon>
        <taxon>Pseudomonadota</taxon>
        <taxon>Alphaproteobacteria</taxon>
        <taxon>Hyphomicrobiales</taxon>
        <taxon>Rhizobiaceae</taxon>
        <taxon>Ectorhizobium</taxon>
    </lineage>
</organism>
<dbReference type="InterPro" id="IPR050596">
    <property type="entry name" value="AspAT/PAT-like"/>
</dbReference>
<evidence type="ECO:0000313" key="11">
    <source>
        <dbReference type="Proteomes" id="UP001208771"/>
    </source>
</evidence>
<proteinExistence type="inferred from homology"/>
<dbReference type="Gene3D" id="3.90.1150.10">
    <property type="entry name" value="Aspartate Aminotransferase, domain 1"/>
    <property type="match status" value="1"/>
</dbReference>
<evidence type="ECO:0000256" key="1">
    <source>
        <dbReference type="ARBA" id="ARBA00001933"/>
    </source>
</evidence>
<dbReference type="GO" id="GO:0004069">
    <property type="term" value="F:L-aspartate:2-oxoglutarate aminotransferase activity"/>
    <property type="evidence" value="ECO:0007669"/>
    <property type="project" value="UniProtKB-EC"/>
</dbReference>
<keyword evidence="11" id="KW-1185">Reference proteome</keyword>
<dbReference type="EMBL" id="JANFPI010000001">
    <property type="protein sequence ID" value="MCX8995529.1"/>
    <property type="molecule type" value="Genomic_DNA"/>
</dbReference>
<evidence type="ECO:0000256" key="8">
    <source>
        <dbReference type="RuleBase" id="RU000481"/>
    </source>
</evidence>
<evidence type="ECO:0000256" key="3">
    <source>
        <dbReference type="ARBA" id="ARBA00011738"/>
    </source>
</evidence>
<comment type="similarity">
    <text evidence="2 8">Belongs to the class-I pyridoxal-phosphate-dependent aminotransferase family.</text>
</comment>
<keyword evidence="5 8" id="KW-0808">Transferase</keyword>
<keyword evidence="6" id="KW-0663">Pyridoxal phosphate</keyword>
<dbReference type="PANTHER" id="PTHR46383:SF1">
    <property type="entry name" value="ASPARTATE AMINOTRANSFERASE"/>
    <property type="match status" value="1"/>
</dbReference>
<accession>A0AAE3STZ5</accession>
<protein>
    <recommendedName>
        <fullName evidence="8">Aminotransferase</fullName>
        <ecNumber evidence="8">2.6.1.-</ecNumber>
    </recommendedName>
</protein>
<comment type="subunit">
    <text evidence="3">Homodimer.</text>
</comment>
<sequence>MNQPANPEQPAFRAAGRIANLSVSEILRIGARAGALKKAGHPVIVLGAGEPDFDTPENVVDAAIRAMKAGDTKYTALDGTPELKAAICAKLKRDNGLDYGPAEITVGAGAKQVIYNALMATLDPGDEVIIPTPYWTTYSAMVEIADGVPVLIPCDQASGFRLRAEQLEKAITPKTRWLMLNSPSNPSGAAYAEEDYRPLIEVLMRAPQVWLMSDEIYEHIVYDGFRFVTPAALEPALRSRCLIVNGVSKAYAMTGWRIGYGAGPAVLVRAMAVVQSQSTSNPASISQAAAVEALNGPQDYLAARTESFRQRRDFVVKALNAIEGIDCRVPEGAFYTFANCAGLIGAITPDGQRLEDDRAFCSWLLETAYVATVPGAAFGLSPYFRISYATSMEELREALARIARACGTLARPGRG</sequence>
<dbReference type="GO" id="GO:0006520">
    <property type="term" value="P:amino acid metabolic process"/>
    <property type="evidence" value="ECO:0007669"/>
    <property type="project" value="InterPro"/>
</dbReference>
<comment type="catalytic activity">
    <reaction evidence="7">
        <text>L-aspartate + 2-oxoglutarate = oxaloacetate + L-glutamate</text>
        <dbReference type="Rhea" id="RHEA:21824"/>
        <dbReference type="ChEBI" id="CHEBI:16452"/>
        <dbReference type="ChEBI" id="CHEBI:16810"/>
        <dbReference type="ChEBI" id="CHEBI:29985"/>
        <dbReference type="ChEBI" id="CHEBI:29991"/>
        <dbReference type="EC" id="2.6.1.1"/>
    </reaction>
</comment>
<dbReference type="EC" id="2.6.1.-" evidence="8"/>
<evidence type="ECO:0000256" key="7">
    <source>
        <dbReference type="ARBA" id="ARBA00049185"/>
    </source>
</evidence>
<evidence type="ECO:0000256" key="6">
    <source>
        <dbReference type="ARBA" id="ARBA00022898"/>
    </source>
</evidence>
<dbReference type="PROSITE" id="PS00105">
    <property type="entry name" value="AA_TRANSFER_CLASS_1"/>
    <property type="match status" value="1"/>
</dbReference>
<dbReference type="PANTHER" id="PTHR46383">
    <property type="entry name" value="ASPARTATE AMINOTRANSFERASE"/>
    <property type="match status" value="1"/>
</dbReference>